<sequence>MVIHENPDSFLGIQMTKKADRICLKQGNYAETILKNFNMHEAKPPMMSCDIHDETETPNIDFPFREAIG</sequence>
<name>A0ABD2MXQ8_9CUCU</name>
<evidence type="ECO:0000313" key="2">
    <source>
        <dbReference type="Proteomes" id="UP001516400"/>
    </source>
</evidence>
<dbReference type="AlphaFoldDB" id="A0ABD2MXQ8"/>
<proteinExistence type="predicted"/>
<keyword evidence="2" id="KW-1185">Reference proteome</keyword>
<dbReference type="Proteomes" id="UP001516400">
    <property type="component" value="Unassembled WGS sequence"/>
</dbReference>
<comment type="caution">
    <text evidence="1">The sequence shown here is derived from an EMBL/GenBank/DDBJ whole genome shotgun (WGS) entry which is preliminary data.</text>
</comment>
<feature type="non-terminal residue" evidence="1">
    <location>
        <position position="69"/>
    </location>
</feature>
<evidence type="ECO:0000313" key="1">
    <source>
        <dbReference type="EMBL" id="KAL3271290.1"/>
    </source>
</evidence>
<organism evidence="1 2">
    <name type="scientific">Cryptolaemus montrouzieri</name>
    <dbReference type="NCBI Taxonomy" id="559131"/>
    <lineage>
        <taxon>Eukaryota</taxon>
        <taxon>Metazoa</taxon>
        <taxon>Ecdysozoa</taxon>
        <taxon>Arthropoda</taxon>
        <taxon>Hexapoda</taxon>
        <taxon>Insecta</taxon>
        <taxon>Pterygota</taxon>
        <taxon>Neoptera</taxon>
        <taxon>Endopterygota</taxon>
        <taxon>Coleoptera</taxon>
        <taxon>Polyphaga</taxon>
        <taxon>Cucujiformia</taxon>
        <taxon>Coccinelloidea</taxon>
        <taxon>Coccinellidae</taxon>
        <taxon>Scymninae</taxon>
        <taxon>Scymnini</taxon>
        <taxon>Cryptolaemus</taxon>
    </lineage>
</organism>
<dbReference type="EMBL" id="JABFTP020000042">
    <property type="protein sequence ID" value="KAL3271290.1"/>
    <property type="molecule type" value="Genomic_DNA"/>
</dbReference>
<reference evidence="1 2" key="1">
    <citation type="journal article" date="2021" name="BMC Biol.">
        <title>Horizontally acquired antibacterial genes associated with adaptive radiation of ladybird beetles.</title>
        <authorList>
            <person name="Li H.S."/>
            <person name="Tang X.F."/>
            <person name="Huang Y.H."/>
            <person name="Xu Z.Y."/>
            <person name="Chen M.L."/>
            <person name="Du X.Y."/>
            <person name="Qiu B.Y."/>
            <person name="Chen P.T."/>
            <person name="Zhang W."/>
            <person name="Slipinski A."/>
            <person name="Escalona H.E."/>
            <person name="Waterhouse R.M."/>
            <person name="Zwick A."/>
            <person name="Pang H."/>
        </authorList>
    </citation>
    <scope>NUCLEOTIDE SEQUENCE [LARGE SCALE GENOMIC DNA]</scope>
    <source>
        <strain evidence="1">SYSU2018</strain>
    </source>
</reference>
<protein>
    <submittedName>
        <fullName evidence="1">Uncharacterized protein</fullName>
    </submittedName>
</protein>
<accession>A0ABD2MXQ8</accession>
<gene>
    <name evidence="1" type="ORF">HHI36_021780</name>
</gene>